<evidence type="ECO:0000313" key="1">
    <source>
        <dbReference type="EMBL" id="BCB25718.1"/>
    </source>
</evidence>
<dbReference type="Gene3D" id="3.40.630.30">
    <property type="match status" value="1"/>
</dbReference>
<dbReference type="Pfam" id="PF04339">
    <property type="entry name" value="FemAB_like"/>
    <property type="match status" value="1"/>
</dbReference>
<name>A0A6F8V7Q1_9PROT</name>
<dbReference type="AlphaFoldDB" id="A0A6F8V7Q1"/>
<dbReference type="InterPro" id="IPR007434">
    <property type="entry name" value="FemAB-like"/>
</dbReference>
<organism evidence="1 2">
    <name type="scientific">Sulfurimicrobium lacus</name>
    <dbReference type="NCBI Taxonomy" id="2715678"/>
    <lineage>
        <taxon>Bacteria</taxon>
        <taxon>Pseudomonadati</taxon>
        <taxon>Pseudomonadota</taxon>
        <taxon>Betaproteobacteria</taxon>
        <taxon>Nitrosomonadales</taxon>
        <taxon>Sulfuricellaceae</taxon>
        <taxon>Sulfurimicrobium</taxon>
    </lineage>
</organism>
<sequence length="380" mass="43535">MSQPPILRIVETISDIPAAQWNALAGSNPFLSHAFFSALQESGCATPETGWRAQFLTLWQGGELVGAMPLYLKSHSWGEFVFDWAWAEAYQRQGLDYYPKLLCAVPFTPVTGLRILAPTPELRAALLHAALRLAQELGVSSLHCLFPPEDQAQEMQREGMMLRQGMQFHWRNPGYADFDAYLAGMSHDKRKRIRQERRKVKDAGITFEHLSCDKISDAHWIFFERCYARTHLQYNSPQALNLDFFRRIGASMADNVLLVMALRDGQPIASALNFYHQEALYGRSWGALEYHPGLHFEACYYQAIEFCIERRISVFEGGAQGEHKLSRGFLPETTWSAHWLAHPRFAAVVDDYLRRETRGMSFYMDELNERSPFKQVGKNC</sequence>
<dbReference type="PANTHER" id="PTHR47017:SF1">
    <property type="entry name" value="ACYL-COA"/>
    <property type="match status" value="1"/>
</dbReference>
<reference evidence="2" key="1">
    <citation type="submission" date="2020-03" db="EMBL/GenBank/DDBJ databases">
        <title>Complete genome sequence of sulfur-oxidizing bacterium skT11.</title>
        <authorList>
            <person name="Kanda M."/>
            <person name="Kojima H."/>
            <person name="Fukui M."/>
        </authorList>
    </citation>
    <scope>NUCLEOTIDE SEQUENCE [LARGE SCALE GENOMIC DNA]</scope>
    <source>
        <strain evidence="2">skT11</strain>
    </source>
</reference>
<accession>A0A6F8V7Q1</accession>
<dbReference type="KEGG" id="slac:SKTS_06040"/>
<evidence type="ECO:0008006" key="3">
    <source>
        <dbReference type="Google" id="ProtNLM"/>
    </source>
</evidence>
<dbReference type="SUPFAM" id="SSF55729">
    <property type="entry name" value="Acyl-CoA N-acyltransferases (Nat)"/>
    <property type="match status" value="1"/>
</dbReference>
<dbReference type="EMBL" id="AP022853">
    <property type="protein sequence ID" value="BCB25718.1"/>
    <property type="molecule type" value="Genomic_DNA"/>
</dbReference>
<proteinExistence type="predicted"/>
<evidence type="ECO:0000313" key="2">
    <source>
        <dbReference type="Proteomes" id="UP000502260"/>
    </source>
</evidence>
<dbReference type="Proteomes" id="UP000502260">
    <property type="component" value="Chromosome"/>
</dbReference>
<dbReference type="InterPro" id="IPR016181">
    <property type="entry name" value="Acyl_CoA_acyltransferase"/>
</dbReference>
<dbReference type="PANTHER" id="PTHR47017">
    <property type="entry name" value="ACYL-COA"/>
    <property type="match status" value="1"/>
</dbReference>
<dbReference type="RefSeq" id="WP_173060178.1">
    <property type="nucleotide sequence ID" value="NZ_AP022853.1"/>
</dbReference>
<gene>
    <name evidence="1" type="ORF">SKTS_06040</name>
</gene>
<keyword evidence="2" id="KW-1185">Reference proteome</keyword>
<protein>
    <recommendedName>
        <fullName evidence="3">N-acetyltransferase</fullName>
    </recommendedName>
</protein>